<dbReference type="Proteomes" id="UP001197328">
    <property type="component" value="Unassembled WGS sequence"/>
</dbReference>
<feature type="domain" description="Rad21/Rec8-like protein N-terminal" evidence="5">
    <location>
        <begin position="1"/>
        <end position="105"/>
    </location>
</feature>
<comment type="similarity">
    <text evidence="2">Belongs to the rad21 family.</text>
</comment>
<dbReference type="Pfam" id="PF04825">
    <property type="entry name" value="Rad21_Rec8_N"/>
    <property type="match status" value="1"/>
</dbReference>
<evidence type="ECO:0008006" key="8">
    <source>
        <dbReference type="Google" id="ProtNLM"/>
    </source>
</evidence>
<gene>
    <name evidence="6" type="ORF">KL940_005292</name>
</gene>
<reference evidence="6 7" key="1">
    <citation type="journal article" date="2021" name="G3 (Bethesda)">
        <title>Genomic diversity, chromosomal rearrangements, and interspecies hybridization in the ogataea polymorpha species complex.</title>
        <authorList>
            <person name="Hanson S.J."/>
            <person name="Cinneide E.O."/>
            <person name="Salzberg L.I."/>
            <person name="Wolfe K.H."/>
            <person name="McGowan J."/>
            <person name="Fitzpatrick D.A."/>
            <person name="Matlin K."/>
        </authorList>
    </citation>
    <scope>NUCLEOTIDE SEQUENCE [LARGE SCALE GENOMIC DNA]</scope>
    <source>
        <strain evidence="6">51-138</strain>
    </source>
</reference>
<dbReference type="InterPro" id="IPR039781">
    <property type="entry name" value="Rad21/Rec8-like"/>
</dbReference>
<keyword evidence="7" id="KW-1185">Reference proteome</keyword>
<evidence type="ECO:0000313" key="7">
    <source>
        <dbReference type="Proteomes" id="UP001197328"/>
    </source>
</evidence>
<evidence type="ECO:0000259" key="5">
    <source>
        <dbReference type="Pfam" id="PF04825"/>
    </source>
</evidence>
<dbReference type="InterPro" id="IPR023093">
    <property type="entry name" value="ScpA-like_C"/>
</dbReference>
<keyword evidence="3" id="KW-0539">Nucleus</keyword>
<comment type="caution">
    <text evidence="6">The sequence shown here is derived from an EMBL/GenBank/DDBJ whole genome shotgun (WGS) entry which is preliminary data.</text>
</comment>
<dbReference type="SUPFAM" id="SSF46785">
    <property type="entry name" value="Winged helix' DNA-binding domain"/>
    <property type="match status" value="1"/>
</dbReference>
<comment type="subcellular location">
    <subcellularLocation>
        <location evidence="1">Nucleus</location>
    </subcellularLocation>
</comment>
<accession>A0ABQ7RPQ0</accession>
<organism evidence="6 7">
    <name type="scientific">Pichia angusta</name>
    <name type="common">Yeast</name>
    <name type="synonym">Hansenula polymorpha</name>
    <dbReference type="NCBI Taxonomy" id="870730"/>
    <lineage>
        <taxon>Eukaryota</taxon>
        <taxon>Fungi</taxon>
        <taxon>Dikarya</taxon>
        <taxon>Ascomycota</taxon>
        <taxon>Saccharomycotina</taxon>
        <taxon>Pichiomycetes</taxon>
        <taxon>Pichiales</taxon>
        <taxon>Pichiaceae</taxon>
        <taxon>Ogataea</taxon>
    </lineage>
</organism>
<protein>
    <recommendedName>
        <fullName evidence="8">Cohesin subunit rad21</fullName>
    </recommendedName>
</protein>
<dbReference type="EMBL" id="JAHLVD010000022">
    <property type="protein sequence ID" value="KAG7845058.1"/>
    <property type="molecule type" value="Genomic_DNA"/>
</dbReference>
<evidence type="ECO:0000313" key="6">
    <source>
        <dbReference type="EMBL" id="KAG7845058.1"/>
    </source>
</evidence>
<dbReference type="PANTHER" id="PTHR12585">
    <property type="entry name" value="SCC1 / RAD21 FAMILY MEMBER"/>
    <property type="match status" value="1"/>
</dbReference>
<evidence type="ECO:0000256" key="2">
    <source>
        <dbReference type="ARBA" id="ARBA00009870"/>
    </source>
</evidence>
<dbReference type="Gene3D" id="1.10.10.580">
    <property type="entry name" value="Structural maintenance of chromosome 1. Chain E"/>
    <property type="match status" value="1"/>
</dbReference>
<dbReference type="Pfam" id="PF04824">
    <property type="entry name" value="Rad21_Rec8"/>
    <property type="match status" value="1"/>
</dbReference>
<proteinExistence type="inferred from homology"/>
<feature type="domain" description="Rad21/Rec8-like protein C-terminal eukaryotic" evidence="4">
    <location>
        <begin position="438"/>
        <end position="478"/>
    </location>
</feature>
<evidence type="ECO:0000259" key="4">
    <source>
        <dbReference type="Pfam" id="PF04824"/>
    </source>
</evidence>
<evidence type="ECO:0000256" key="3">
    <source>
        <dbReference type="ARBA" id="ARBA00023242"/>
    </source>
</evidence>
<dbReference type="InterPro" id="IPR036390">
    <property type="entry name" value="WH_DNA-bd_sf"/>
</dbReference>
<sequence length="482" mass="53247">MFYSEQLLSREGPLAYVWLAANLEKKLTKHQLLNTDITESTRAIVSSSSVSTEPLALRLTGQLLYGVVRIYSRKAKYLLDDVTDAILKLKSSFRASQSVILPAESTVLPSMRAVTLQDTVTETDLLYQEPLNFDEIFSTQRSTQPTQLPEESTTFDRSVEVPRRAEVDELDGVQDDLELNLDFDLADAMDVDRDASVELGRAGDDANASQQLNDVPDFELPDFREPVLEIDENEPATPGHGDQLGPEVQIETIPDKRTRRPPVFENVDVVRTSRKRVVMDEQIEIPGELIREYQASYPAPPVADERTGDLQNVMELAKPRCLTFGALEVPVLKKRRTEQAEQAEQAAENEVSLQLPSFDVGAEDAAFEELAAPAAPQDLPELDEELESFQTNNPSDSQTVSRATVKVADGVRALLADAPATTFSELVARDMGSAEPLSRNPKREATRTFFELLVLATGDSVELSQDRLFGEIGISARAGLAV</sequence>
<name>A0ABQ7RPQ0_PICAN</name>
<dbReference type="InterPro" id="IPR006910">
    <property type="entry name" value="Rad21_Rec8_N"/>
</dbReference>
<dbReference type="InterPro" id="IPR006909">
    <property type="entry name" value="Rad21/Rec8_C_eu"/>
</dbReference>
<evidence type="ECO:0000256" key="1">
    <source>
        <dbReference type="ARBA" id="ARBA00004123"/>
    </source>
</evidence>
<dbReference type="PANTHER" id="PTHR12585:SF69">
    <property type="entry name" value="FI11703P"/>
    <property type="match status" value="1"/>
</dbReference>